<evidence type="ECO:0000313" key="8">
    <source>
        <dbReference type="Proteomes" id="UP000198462"/>
    </source>
</evidence>
<feature type="transmembrane region" description="Helical" evidence="6">
    <location>
        <begin position="313"/>
        <end position="330"/>
    </location>
</feature>
<keyword evidence="4 6" id="KW-1133">Transmembrane helix</keyword>
<dbReference type="PANTHER" id="PTHR33529">
    <property type="entry name" value="SLR0882 PROTEIN-RELATED"/>
    <property type="match status" value="1"/>
</dbReference>
<comment type="caution">
    <text evidence="7">The sequence shown here is derived from an EMBL/GenBank/DDBJ whole genome shotgun (WGS) entry which is preliminary data.</text>
</comment>
<gene>
    <name evidence="7" type="ORF">B5C34_00410</name>
</gene>
<feature type="transmembrane region" description="Helical" evidence="6">
    <location>
        <begin position="104"/>
        <end position="123"/>
    </location>
</feature>
<dbReference type="STRING" id="1234595.C725_1519"/>
<dbReference type="EMBL" id="NFZT01000001">
    <property type="protein sequence ID" value="OWV32065.1"/>
    <property type="molecule type" value="Genomic_DNA"/>
</dbReference>
<dbReference type="AlphaFoldDB" id="A0A219B164"/>
<dbReference type="Proteomes" id="UP000198462">
    <property type="component" value="Unassembled WGS sequence"/>
</dbReference>
<name>A0A219B164_9SPHN</name>
<dbReference type="NCBIfam" id="TIGR04407">
    <property type="entry name" value="LptF_YjgP"/>
    <property type="match status" value="1"/>
</dbReference>
<keyword evidence="8" id="KW-1185">Reference proteome</keyword>
<feature type="transmembrane region" description="Helical" evidence="6">
    <location>
        <begin position="9"/>
        <end position="31"/>
    </location>
</feature>
<evidence type="ECO:0000256" key="5">
    <source>
        <dbReference type="ARBA" id="ARBA00023136"/>
    </source>
</evidence>
<comment type="subcellular location">
    <subcellularLocation>
        <location evidence="1">Cell membrane</location>
        <topology evidence="1">Multi-pass membrane protein</topology>
    </subcellularLocation>
</comment>
<evidence type="ECO:0000256" key="3">
    <source>
        <dbReference type="ARBA" id="ARBA00022692"/>
    </source>
</evidence>
<dbReference type="OrthoDB" id="7057792at2"/>
<organism evidence="7 8">
    <name type="scientific">Pacificimonas flava</name>
    <dbReference type="NCBI Taxonomy" id="1234595"/>
    <lineage>
        <taxon>Bacteria</taxon>
        <taxon>Pseudomonadati</taxon>
        <taxon>Pseudomonadota</taxon>
        <taxon>Alphaproteobacteria</taxon>
        <taxon>Sphingomonadales</taxon>
        <taxon>Sphingosinicellaceae</taxon>
        <taxon>Pacificimonas</taxon>
    </lineage>
</organism>
<dbReference type="InterPro" id="IPR030922">
    <property type="entry name" value="LptF"/>
</dbReference>
<sequence>MPLSRLDRYLFSLILLPLLATLIIAAMLLLLDKMLRLFDFVVNEGGPISVVWRLLGNSFPEYLGLGIPVGLLIGILLAFRKLALSSELDAMRAVGISYVRMLRVPYGYALALSGLTLIIVGFIQPVTRYAYDGLEFELRSGALGASIGVGEFVTVAEGTTLRVEESRDNGSDLRGIFLNSRDDRGRTATATASRGTFLSTDDPDIILLRLTEGTLVHDGPNQPEPRVLSFENYDLAIPLPEITVFRARGADGDRLELTLPELSQAAGERQDLTAYERRRIEANFHRRLVQVFVPFVIPLLAIALSVPPKRSSSAVGVFAALIILVVYNEVSESAERMGGAGDVPIALSQWGTFAAFSLMCIWFFYVLAFRPAGQPIGILEAAVARIAKPIRAAIRWVRMKLRQRRSAAAA</sequence>
<reference evidence="8" key="1">
    <citation type="submission" date="2017-05" db="EMBL/GenBank/DDBJ databases">
        <authorList>
            <person name="Lin X."/>
        </authorList>
    </citation>
    <scope>NUCLEOTIDE SEQUENCE [LARGE SCALE GENOMIC DNA]</scope>
    <source>
        <strain evidence="8">JLT2012</strain>
    </source>
</reference>
<evidence type="ECO:0000256" key="6">
    <source>
        <dbReference type="SAM" id="Phobius"/>
    </source>
</evidence>
<accession>A0A219B164</accession>
<dbReference type="InterPro" id="IPR005495">
    <property type="entry name" value="LptG/LptF_permease"/>
</dbReference>
<evidence type="ECO:0000256" key="4">
    <source>
        <dbReference type="ARBA" id="ARBA00022989"/>
    </source>
</evidence>
<dbReference type="PANTHER" id="PTHR33529:SF2">
    <property type="entry name" value="LIPOPOLYSACCHARIDE EXPORT SYSTEM PERMEASE PROTEIN LPTG"/>
    <property type="match status" value="1"/>
</dbReference>
<evidence type="ECO:0000256" key="2">
    <source>
        <dbReference type="ARBA" id="ARBA00022475"/>
    </source>
</evidence>
<keyword evidence="3 6" id="KW-0812">Transmembrane</keyword>
<evidence type="ECO:0000313" key="7">
    <source>
        <dbReference type="EMBL" id="OWV32065.1"/>
    </source>
</evidence>
<keyword evidence="2" id="KW-1003">Cell membrane</keyword>
<protein>
    <submittedName>
        <fullName evidence="7">LPS export ABC transporter permease LptF</fullName>
    </submittedName>
</protein>
<feature type="transmembrane region" description="Helical" evidence="6">
    <location>
        <begin position="62"/>
        <end position="83"/>
    </location>
</feature>
<dbReference type="Pfam" id="PF03739">
    <property type="entry name" value="LptF_LptG"/>
    <property type="match status" value="1"/>
</dbReference>
<dbReference type="GO" id="GO:0055085">
    <property type="term" value="P:transmembrane transport"/>
    <property type="evidence" value="ECO:0007669"/>
    <property type="project" value="InterPro"/>
</dbReference>
<dbReference type="GO" id="GO:0015920">
    <property type="term" value="P:lipopolysaccharide transport"/>
    <property type="evidence" value="ECO:0007669"/>
    <property type="project" value="TreeGrafter"/>
</dbReference>
<dbReference type="GO" id="GO:0043190">
    <property type="term" value="C:ATP-binding cassette (ABC) transporter complex"/>
    <property type="evidence" value="ECO:0007669"/>
    <property type="project" value="InterPro"/>
</dbReference>
<feature type="transmembrane region" description="Helical" evidence="6">
    <location>
        <begin position="350"/>
        <end position="369"/>
    </location>
</feature>
<keyword evidence="5 6" id="KW-0472">Membrane</keyword>
<proteinExistence type="predicted"/>
<dbReference type="RefSeq" id="WP_088710863.1">
    <property type="nucleotide sequence ID" value="NZ_NFZT01000001.1"/>
</dbReference>
<evidence type="ECO:0000256" key="1">
    <source>
        <dbReference type="ARBA" id="ARBA00004651"/>
    </source>
</evidence>
<feature type="transmembrane region" description="Helical" evidence="6">
    <location>
        <begin position="288"/>
        <end position="306"/>
    </location>
</feature>